<dbReference type="OMA" id="WECESIM"/>
<evidence type="ECO:0000313" key="2">
    <source>
        <dbReference type="Proteomes" id="UP000184304"/>
    </source>
</evidence>
<accession>A0A1L9MXQ9</accession>
<proteinExistence type="predicted"/>
<reference evidence="2" key="1">
    <citation type="journal article" date="2017" name="Genome Biol.">
        <title>Comparative genomics reveals high biological diversity and specific adaptations in the industrially and medically important fungal genus Aspergillus.</title>
        <authorList>
            <person name="de Vries R.P."/>
            <person name="Riley R."/>
            <person name="Wiebenga A."/>
            <person name="Aguilar-Osorio G."/>
            <person name="Amillis S."/>
            <person name="Uchima C.A."/>
            <person name="Anderluh G."/>
            <person name="Asadollahi M."/>
            <person name="Askin M."/>
            <person name="Barry K."/>
            <person name="Battaglia E."/>
            <person name="Bayram O."/>
            <person name="Benocci T."/>
            <person name="Braus-Stromeyer S.A."/>
            <person name="Caldana C."/>
            <person name="Canovas D."/>
            <person name="Cerqueira G.C."/>
            <person name="Chen F."/>
            <person name="Chen W."/>
            <person name="Choi C."/>
            <person name="Clum A."/>
            <person name="Dos Santos R.A."/>
            <person name="Damasio A.R."/>
            <person name="Diallinas G."/>
            <person name="Emri T."/>
            <person name="Fekete E."/>
            <person name="Flipphi M."/>
            <person name="Freyberg S."/>
            <person name="Gallo A."/>
            <person name="Gournas C."/>
            <person name="Habgood R."/>
            <person name="Hainaut M."/>
            <person name="Harispe M.L."/>
            <person name="Henrissat B."/>
            <person name="Hilden K.S."/>
            <person name="Hope R."/>
            <person name="Hossain A."/>
            <person name="Karabika E."/>
            <person name="Karaffa L."/>
            <person name="Karanyi Z."/>
            <person name="Krasevec N."/>
            <person name="Kuo A."/>
            <person name="Kusch H."/>
            <person name="LaButti K."/>
            <person name="Lagendijk E.L."/>
            <person name="Lapidus A."/>
            <person name="Levasseur A."/>
            <person name="Lindquist E."/>
            <person name="Lipzen A."/>
            <person name="Logrieco A.F."/>
            <person name="MacCabe A."/>
            <person name="Maekelae M.R."/>
            <person name="Malavazi I."/>
            <person name="Melin P."/>
            <person name="Meyer V."/>
            <person name="Mielnichuk N."/>
            <person name="Miskei M."/>
            <person name="Molnar A.P."/>
            <person name="Mule G."/>
            <person name="Ngan C.Y."/>
            <person name="Orejas M."/>
            <person name="Orosz E."/>
            <person name="Ouedraogo J.P."/>
            <person name="Overkamp K.M."/>
            <person name="Park H.-S."/>
            <person name="Perrone G."/>
            <person name="Piumi F."/>
            <person name="Punt P.J."/>
            <person name="Ram A.F."/>
            <person name="Ramon A."/>
            <person name="Rauscher S."/>
            <person name="Record E."/>
            <person name="Riano-Pachon D.M."/>
            <person name="Robert V."/>
            <person name="Roehrig J."/>
            <person name="Ruller R."/>
            <person name="Salamov A."/>
            <person name="Salih N.S."/>
            <person name="Samson R.A."/>
            <person name="Sandor E."/>
            <person name="Sanguinetti M."/>
            <person name="Schuetze T."/>
            <person name="Sepcic K."/>
            <person name="Shelest E."/>
            <person name="Sherlock G."/>
            <person name="Sophianopoulou V."/>
            <person name="Squina F.M."/>
            <person name="Sun H."/>
            <person name="Susca A."/>
            <person name="Todd R.B."/>
            <person name="Tsang A."/>
            <person name="Unkles S.E."/>
            <person name="van de Wiele N."/>
            <person name="van Rossen-Uffink D."/>
            <person name="Oliveira J.V."/>
            <person name="Vesth T.C."/>
            <person name="Visser J."/>
            <person name="Yu J.-H."/>
            <person name="Zhou M."/>
            <person name="Andersen M.R."/>
            <person name="Archer D.B."/>
            <person name="Baker S.E."/>
            <person name="Benoit I."/>
            <person name="Brakhage A.A."/>
            <person name="Braus G.H."/>
            <person name="Fischer R."/>
            <person name="Frisvad J.C."/>
            <person name="Goldman G.H."/>
            <person name="Houbraken J."/>
            <person name="Oakley B."/>
            <person name="Pocsi I."/>
            <person name="Scazzocchio C."/>
            <person name="Seiboth B."/>
            <person name="vanKuyk P.A."/>
            <person name="Wortman J."/>
            <person name="Dyer P.S."/>
            <person name="Grigoriev I.V."/>
        </authorList>
    </citation>
    <scope>NUCLEOTIDE SEQUENCE [LARGE SCALE GENOMIC DNA]</scope>
    <source>
        <strain evidence="2">CBS 134.48</strain>
    </source>
</reference>
<dbReference type="OrthoDB" id="4485367at2759"/>
<protein>
    <submittedName>
        <fullName evidence="1">Uncharacterized protein</fullName>
    </submittedName>
</protein>
<dbReference type="Proteomes" id="UP000184304">
    <property type="component" value="Unassembled WGS sequence"/>
</dbReference>
<organism evidence="1 2">
    <name type="scientific">Aspergillus tubingensis (strain CBS 134.48)</name>
    <dbReference type="NCBI Taxonomy" id="767770"/>
    <lineage>
        <taxon>Eukaryota</taxon>
        <taxon>Fungi</taxon>
        <taxon>Dikarya</taxon>
        <taxon>Ascomycota</taxon>
        <taxon>Pezizomycotina</taxon>
        <taxon>Eurotiomycetes</taxon>
        <taxon>Eurotiomycetidae</taxon>
        <taxon>Eurotiales</taxon>
        <taxon>Aspergillaceae</taxon>
        <taxon>Aspergillus</taxon>
        <taxon>Aspergillus subgen. Circumdati</taxon>
    </lineage>
</organism>
<keyword evidence="2" id="KW-1185">Reference proteome</keyword>
<sequence length="92" mass="10442">MYYEGDSVQIPANYGCYSLSQFQPDLTDKVSSIQIPDGVRCYLTHWECESIMVDQDTKIVDAPGLSSLYNINFNDQLEKIACYNTNDPQDGF</sequence>
<gene>
    <name evidence="1" type="ORF">ASPTUDRAFT_735342</name>
</gene>
<dbReference type="EMBL" id="KV878205">
    <property type="protein sequence ID" value="OJI81810.1"/>
    <property type="molecule type" value="Genomic_DNA"/>
</dbReference>
<evidence type="ECO:0000313" key="1">
    <source>
        <dbReference type="EMBL" id="OJI81810.1"/>
    </source>
</evidence>
<name>A0A1L9MXQ9_ASPTC</name>
<dbReference type="AlphaFoldDB" id="A0A1L9MXQ9"/>
<dbReference type="VEuPathDB" id="FungiDB:ASPTUDRAFT_735342"/>